<feature type="domain" description="Peptidase M24 C-terminal" evidence="8">
    <location>
        <begin position="592"/>
        <end position="656"/>
    </location>
</feature>
<evidence type="ECO:0000256" key="2">
    <source>
        <dbReference type="ARBA" id="ARBA00008766"/>
    </source>
</evidence>
<name>A0A9P0Q1N6_ACAOB</name>
<proteinExistence type="inferred from homology"/>
<keyword evidence="3" id="KW-0479">Metal-binding</keyword>
<dbReference type="SUPFAM" id="SSF53092">
    <property type="entry name" value="Creatinase/prolidase N-terminal domain"/>
    <property type="match status" value="1"/>
</dbReference>
<dbReference type="AlphaFoldDB" id="A0A9P0Q1N6"/>
<dbReference type="FunFam" id="3.90.230.10:FF:000007">
    <property type="entry name" value="Xaa-Pro aminopeptidase P"/>
    <property type="match status" value="1"/>
</dbReference>
<comment type="cofactor">
    <cofactor evidence="1">
        <name>Mn(2+)</name>
        <dbReference type="ChEBI" id="CHEBI:29035"/>
    </cofactor>
</comment>
<evidence type="ECO:0000256" key="5">
    <source>
        <dbReference type="ARBA" id="ARBA00023211"/>
    </source>
</evidence>
<evidence type="ECO:0000256" key="3">
    <source>
        <dbReference type="ARBA" id="ARBA00022723"/>
    </source>
</evidence>
<gene>
    <name evidence="9" type="ORF">ACAOBT_LOCUS29568</name>
</gene>
<feature type="domain" description="Peptidase M24" evidence="6">
    <location>
        <begin position="365"/>
        <end position="579"/>
    </location>
</feature>
<keyword evidence="4" id="KW-0378">Hydrolase</keyword>
<dbReference type="Pfam" id="PF16188">
    <property type="entry name" value="Peptidase_M24_C"/>
    <property type="match status" value="1"/>
</dbReference>
<evidence type="ECO:0000256" key="1">
    <source>
        <dbReference type="ARBA" id="ARBA00001936"/>
    </source>
</evidence>
<reference evidence="9" key="1">
    <citation type="submission" date="2022-03" db="EMBL/GenBank/DDBJ databases">
        <authorList>
            <person name="Sayadi A."/>
        </authorList>
    </citation>
    <scope>NUCLEOTIDE SEQUENCE</scope>
</reference>
<keyword evidence="10" id="KW-1185">Reference proteome</keyword>
<dbReference type="Gene3D" id="3.40.350.10">
    <property type="entry name" value="Creatinase/prolidase N-terminal domain"/>
    <property type="match status" value="2"/>
</dbReference>
<organism evidence="9 10">
    <name type="scientific">Acanthoscelides obtectus</name>
    <name type="common">Bean weevil</name>
    <name type="synonym">Bruchus obtectus</name>
    <dbReference type="NCBI Taxonomy" id="200917"/>
    <lineage>
        <taxon>Eukaryota</taxon>
        <taxon>Metazoa</taxon>
        <taxon>Ecdysozoa</taxon>
        <taxon>Arthropoda</taxon>
        <taxon>Hexapoda</taxon>
        <taxon>Insecta</taxon>
        <taxon>Pterygota</taxon>
        <taxon>Neoptera</taxon>
        <taxon>Endopterygota</taxon>
        <taxon>Coleoptera</taxon>
        <taxon>Polyphaga</taxon>
        <taxon>Cucujiformia</taxon>
        <taxon>Chrysomeloidea</taxon>
        <taxon>Chrysomelidae</taxon>
        <taxon>Bruchinae</taxon>
        <taxon>Bruchini</taxon>
        <taxon>Acanthoscelides</taxon>
    </lineage>
</organism>
<dbReference type="InterPro" id="IPR036005">
    <property type="entry name" value="Creatinase/aminopeptidase-like"/>
</dbReference>
<dbReference type="Pfam" id="PF16189">
    <property type="entry name" value="Creatinase_N_2"/>
    <property type="match status" value="1"/>
</dbReference>
<evidence type="ECO:0000259" key="8">
    <source>
        <dbReference type="Pfam" id="PF16188"/>
    </source>
</evidence>
<dbReference type="InterPro" id="IPR000587">
    <property type="entry name" value="Creatinase_N"/>
</dbReference>
<accession>A0A9P0Q1N6</accession>
<dbReference type="InterPro" id="IPR033740">
    <property type="entry name" value="Pept_M24B"/>
</dbReference>
<dbReference type="FunFam" id="3.40.350.10:FF:000001">
    <property type="entry name" value="Putative xaa-Pro aminopeptidase 1"/>
    <property type="match status" value="1"/>
</dbReference>
<keyword evidence="5" id="KW-0464">Manganese</keyword>
<evidence type="ECO:0000259" key="6">
    <source>
        <dbReference type="Pfam" id="PF00557"/>
    </source>
</evidence>
<dbReference type="Proteomes" id="UP001152888">
    <property type="component" value="Unassembled WGS sequence"/>
</dbReference>
<dbReference type="EMBL" id="CAKOFQ010007740">
    <property type="protein sequence ID" value="CAH2007278.1"/>
    <property type="molecule type" value="Genomic_DNA"/>
</dbReference>
<feature type="domain" description="Creatinase N-terminal" evidence="7">
    <location>
        <begin position="53"/>
        <end position="182"/>
    </location>
</feature>
<dbReference type="GO" id="GO:0005737">
    <property type="term" value="C:cytoplasm"/>
    <property type="evidence" value="ECO:0007669"/>
    <property type="project" value="UniProtKB-ARBA"/>
</dbReference>
<dbReference type="Pfam" id="PF01321">
    <property type="entry name" value="Creatinase_N"/>
    <property type="match status" value="1"/>
</dbReference>
<sequence>MKNITYLYPYLSNCTHNGKLLIVLSSLSVPHLKLSQVARRKPKMQAKPTTNLLKQLRALMKDPQYVSEPINAYIVPSEDAHFSEYIAPCDEYRAFISGFNGSWGTALITEKEALLWTDGRYYQQASMQMDSNWMLMKEGVPEIPNLSEWLAKNLPPGSKVGLDPRRYDFNHYSALNTCLENADKKIVFVNKNLIEVIWKDRPFRPENPVIPLPYETTGSTVKDKFLLVNEQMKEKHAKHLVVSALDEVAYFLNLRGSDIEYNPVFFAYLIISTDTFTLFINQKQISDNVTKHLSSEFEGQYVIKDYEEIDNHLNALANEKDGLVWFAGSSNVALVTSIPKKNRVITDFTPICMMKAIKNPVESRGMRNAHIKDAAALCCYFAWLDKNVGKMKITEISGATKLREFRKMQKDFVGDSFATISSVGAHGAIIHYQPQPSTDVEIVVDQMYLCDSGGQYRDGTTDVTRTLYFGIPTKFQKDCYTRVLKGQLKLGRLIFPRKLLCNHLDSFARQFLWQSGLDYAHGTGHGVGAFLNVHEGPIRMSWRPIPADPGLEAGMFISNEPGYYQEGEFGMRIEDIMEVVNAQTPHNFSDRGFLTFETVTLVPKMKKLIEVDMLTDEDIECLNRYHATCRKVIAPLLDELAQPEAKAWLIRETEPLRR</sequence>
<dbReference type="InterPro" id="IPR032416">
    <property type="entry name" value="Peptidase_M24_C"/>
</dbReference>
<dbReference type="InterPro" id="IPR050422">
    <property type="entry name" value="X-Pro_aminopeptidase_P"/>
</dbReference>
<evidence type="ECO:0000256" key="4">
    <source>
        <dbReference type="ARBA" id="ARBA00022801"/>
    </source>
</evidence>
<dbReference type="Gene3D" id="3.90.230.10">
    <property type="entry name" value="Creatinase/methionine aminopeptidase superfamily"/>
    <property type="match status" value="1"/>
</dbReference>
<evidence type="ECO:0000313" key="9">
    <source>
        <dbReference type="EMBL" id="CAH2007278.1"/>
    </source>
</evidence>
<comment type="caution">
    <text evidence="9">The sequence shown here is derived from an EMBL/GenBank/DDBJ whole genome shotgun (WGS) entry which is preliminary data.</text>
</comment>
<dbReference type="InterPro" id="IPR000994">
    <property type="entry name" value="Pept_M24"/>
</dbReference>
<dbReference type="PANTHER" id="PTHR43763:SF20">
    <property type="entry name" value="XAA-PRO AMINOPEPTIDASE APEPP"/>
    <property type="match status" value="1"/>
</dbReference>
<evidence type="ECO:0000259" key="7">
    <source>
        <dbReference type="Pfam" id="PF01321"/>
    </source>
</evidence>
<dbReference type="PANTHER" id="PTHR43763">
    <property type="entry name" value="XAA-PRO AMINOPEPTIDASE 1"/>
    <property type="match status" value="1"/>
</dbReference>
<evidence type="ECO:0000313" key="10">
    <source>
        <dbReference type="Proteomes" id="UP001152888"/>
    </source>
</evidence>
<dbReference type="GO" id="GO:0070006">
    <property type="term" value="F:metalloaminopeptidase activity"/>
    <property type="evidence" value="ECO:0007669"/>
    <property type="project" value="InterPro"/>
</dbReference>
<comment type="similarity">
    <text evidence="2">Belongs to the peptidase M24B family.</text>
</comment>
<protein>
    <submittedName>
        <fullName evidence="9">Uncharacterized protein</fullName>
    </submittedName>
</protein>
<dbReference type="InterPro" id="IPR029149">
    <property type="entry name" value="Creatin/AminoP/Spt16_N"/>
</dbReference>
<dbReference type="GO" id="GO:0046872">
    <property type="term" value="F:metal ion binding"/>
    <property type="evidence" value="ECO:0007669"/>
    <property type="project" value="UniProtKB-KW"/>
</dbReference>
<dbReference type="OrthoDB" id="9995434at2759"/>
<dbReference type="CDD" id="cd01085">
    <property type="entry name" value="APP"/>
    <property type="match status" value="1"/>
</dbReference>
<dbReference type="SUPFAM" id="SSF55920">
    <property type="entry name" value="Creatinase/aminopeptidase"/>
    <property type="match status" value="1"/>
</dbReference>
<dbReference type="Pfam" id="PF00557">
    <property type="entry name" value="Peptidase_M24"/>
    <property type="match status" value="1"/>
</dbReference>